<proteinExistence type="predicted"/>
<evidence type="ECO:0000256" key="1">
    <source>
        <dbReference type="SAM" id="MobiDB-lite"/>
    </source>
</evidence>
<dbReference type="Proteomes" id="UP000184550">
    <property type="component" value="Unassembled WGS sequence"/>
</dbReference>
<name>A0A7Z9DYT7_9CYAN</name>
<sequence>MSGVEFAKSNLLPAKIADDKENIDDINNNHDEPEHIHHVGSAIEDALEGFHVEHTETHDSRVDKCS</sequence>
<feature type="region of interest" description="Disordered" evidence="1">
    <location>
        <begin position="1"/>
        <end position="35"/>
    </location>
</feature>
<gene>
    <name evidence="2" type="ORF">PL8927_550021</name>
</gene>
<evidence type="ECO:0000313" key="2">
    <source>
        <dbReference type="EMBL" id="VXD16568.1"/>
    </source>
</evidence>
<dbReference type="AlphaFoldDB" id="A0A7Z9DYT7"/>
<keyword evidence="3" id="KW-1185">Reference proteome</keyword>
<comment type="caution">
    <text evidence="2">The sequence shown here is derived from an EMBL/GenBank/DDBJ whole genome shotgun (WGS) entry which is preliminary data.</text>
</comment>
<protein>
    <submittedName>
        <fullName evidence="2">Uncharacterized protein</fullName>
    </submittedName>
</protein>
<reference evidence="2" key="1">
    <citation type="submission" date="2019-10" db="EMBL/GenBank/DDBJ databases">
        <authorList>
            <consortium name="Genoscope - CEA"/>
            <person name="William W."/>
        </authorList>
    </citation>
    <scope>NUCLEOTIDE SEQUENCE [LARGE SCALE GENOMIC DNA]</scope>
    <source>
        <strain evidence="2">BBR_PRJEB10992</strain>
    </source>
</reference>
<accession>A0A7Z9DYT7</accession>
<dbReference type="EMBL" id="CZCU02000130">
    <property type="protein sequence ID" value="VXD16568.1"/>
    <property type="molecule type" value="Genomic_DNA"/>
</dbReference>
<organism evidence="2 3">
    <name type="scientific">Planktothrix serta PCC 8927</name>
    <dbReference type="NCBI Taxonomy" id="671068"/>
    <lineage>
        <taxon>Bacteria</taxon>
        <taxon>Bacillati</taxon>
        <taxon>Cyanobacteriota</taxon>
        <taxon>Cyanophyceae</taxon>
        <taxon>Oscillatoriophycideae</taxon>
        <taxon>Oscillatoriales</taxon>
        <taxon>Microcoleaceae</taxon>
        <taxon>Planktothrix</taxon>
    </lineage>
</organism>
<evidence type="ECO:0000313" key="3">
    <source>
        <dbReference type="Proteomes" id="UP000184550"/>
    </source>
</evidence>